<keyword evidence="4 10" id="KW-0109">Calcium transport</keyword>
<accession>A0A2S5BC93</accession>
<evidence type="ECO:0000256" key="1">
    <source>
        <dbReference type="ARBA" id="ARBA00004127"/>
    </source>
</evidence>
<feature type="transmembrane region" description="Helical" evidence="10">
    <location>
        <begin position="463"/>
        <end position="483"/>
    </location>
</feature>
<feature type="domain" description="Sodium/calcium exchanger membrane region" evidence="12">
    <location>
        <begin position="182"/>
        <end position="315"/>
    </location>
</feature>
<feature type="transmembrane region" description="Helical" evidence="10">
    <location>
        <begin position="429"/>
        <end position="456"/>
    </location>
</feature>
<evidence type="ECO:0000256" key="6">
    <source>
        <dbReference type="ARBA" id="ARBA00022837"/>
    </source>
</evidence>
<protein>
    <recommendedName>
        <fullName evidence="10">Vacuolar calcium ion transporter</fullName>
    </recommendedName>
</protein>
<dbReference type="InterPro" id="IPR004798">
    <property type="entry name" value="CAX-like"/>
</dbReference>
<comment type="caution">
    <text evidence="13">The sequence shown here is derived from an EMBL/GenBank/DDBJ whole genome shotgun (WGS) entry which is preliminary data.</text>
</comment>
<name>A0A2S5BC93_9BASI</name>
<feature type="transmembrane region" description="Helical" evidence="10">
    <location>
        <begin position="157"/>
        <end position="176"/>
    </location>
</feature>
<comment type="function">
    <text evidence="10">Has a role in promoting intracellular calcium ion sequestration via the exchange of calcium ions for hydrogen ions across the vacuolar membrane. Involved also in manganese ion homeostasis via its uptake into the vacuole.</text>
</comment>
<evidence type="ECO:0000256" key="5">
    <source>
        <dbReference type="ARBA" id="ARBA00022692"/>
    </source>
</evidence>
<keyword evidence="10" id="KW-0050">Antiport</keyword>
<sequence length="511" mass="54690">MRTYPLSGQAFLSLSVRVPLTSLSCPTSITFPRLDVFATCTPCIRPRSASNKTQNSERTPLIGNNGSSSRQNGGAAERGAADSDRQHTYHIPNNHPRSPLLFTTDNDGSDPASHPVPSSTTKNTGRTGMDSATRSHWHGQEPPNFAQSMKNFILSGYINILLIAVPLSFASHFAGWGSTADFIISFIAIVPLASLLGDATEQCALKVGQTVGGLLNATFGNAVELIVGILALTRGELRIVQTSLLGSILSNLLLVLGCSFLVGGTRFKEQTFQMTAVQASSSLMVLGCATLVIPAAYRTSQLNGSLEKGTGGSLMGLAAELDSRKDITGLLKLSRGTAILRTHHYLFQDPNEEEEEEAKMNVYTAIGCLVAVTVVTSFCADYLVGAIDEFAQDFKIPKAFIGLILLPIVGNAAEHVTSVWMAAKGKMELTIGVAIGSSIQIAVGLIPALVIVGWIINQDLTLFFENFETIVLFVSVLLVDILVSDGRSHWLEGAQLIALYLVIALAFWFTD</sequence>
<comment type="similarity">
    <text evidence="2 10">Belongs to the Ca(2+):cation antiporter (CaCA) (TC 2.A.19) family.</text>
</comment>
<organism evidence="13 14">
    <name type="scientific">Rhodotorula taiwanensis</name>
    <dbReference type="NCBI Taxonomy" id="741276"/>
    <lineage>
        <taxon>Eukaryota</taxon>
        <taxon>Fungi</taxon>
        <taxon>Dikarya</taxon>
        <taxon>Basidiomycota</taxon>
        <taxon>Pucciniomycotina</taxon>
        <taxon>Microbotryomycetes</taxon>
        <taxon>Sporidiobolales</taxon>
        <taxon>Sporidiobolaceae</taxon>
        <taxon>Rhodotorula</taxon>
    </lineage>
</organism>
<evidence type="ECO:0000256" key="10">
    <source>
        <dbReference type="RuleBase" id="RU365028"/>
    </source>
</evidence>
<keyword evidence="7 10" id="KW-1133">Transmembrane helix</keyword>
<evidence type="ECO:0000256" key="2">
    <source>
        <dbReference type="ARBA" id="ARBA00008170"/>
    </source>
</evidence>
<feature type="domain" description="Sodium/calcium exchanger membrane region" evidence="12">
    <location>
        <begin position="365"/>
        <end position="508"/>
    </location>
</feature>
<feature type="compositionally biased region" description="Polar residues" evidence="11">
    <location>
        <begin position="48"/>
        <end position="58"/>
    </location>
</feature>
<feature type="transmembrane region" description="Helical" evidence="10">
    <location>
        <begin position="244"/>
        <end position="264"/>
    </location>
</feature>
<dbReference type="InterPro" id="IPR004713">
    <property type="entry name" value="CaH_exchang"/>
</dbReference>
<feature type="region of interest" description="Disordered" evidence="11">
    <location>
        <begin position="45"/>
        <end position="141"/>
    </location>
</feature>
<evidence type="ECO:0000256" key="9">
    <source>
        <dbReference type="ARBA" id="ARBA00023136"/>
    </source>
</evidence>
<dbReference type="NCBIfam" id="TIGR00846">
    <property type="entry name" value="caca2"/>
    <property type="match status" value="1"/>
</dbReference>
<dbReference type="OrthoDB" id="1699231at2759"/>
<dbReference type="PANTHER" id="PTHR31503">
    <property type="entry name" value="VACUOLAR CALCIUM ION TRANSPORTER"/>
    <property type="match status" value="1"/>
</dbReference>
<evidence type="ECO:0000256" key="8">
    <source>
        <dbReference type="ARBA" id="ARBA00023065"/>
    </source>
</evidence>
<reference evidence="13 14" key="1">
    <citation type="journal article" date="2018" name="Front. Microbiol.">
        <title>Prospects for Fungal Bioremediation of Acidic Radioactive Waste Sites: Characterization and Genome Sequence of Rhodotorula taiwanensis MD1149.</title>
        <authorList>
            <person name="Tkavc R."/>
            <person name="Matrosova V.Y."/>
            <person name="Grichenko O.E."/>
            <person name="Gostincar C."/>
            <person name="Volpe R.P."/>
            <person name="Klimenkova P."/>
            <person name="Gaidamakova E.K."/>
            <person name="Zhou C.E."/>
            <person name="Stewart B.J."/>
            <person name="Lyman M.G."/>
            <person name="Malfatti S.A."/>
            <person name="Rubinfeld B."/>
            <person name="Courtot M."/>
            <person name="Singh J."/>
            <person name="Dalgard C.L."/>
            <person name="Hamilton T."/>
            <person name="Frey K.G."/>
            <person name="Gunde-Cimerman N."/>
            <person name="Dugan L."/>
            <person name="Daly M.J."/>
        </authorList>
    </citation>
    <scope>NUCLEOTIDE SEQUENCE [LARGE SCALE GENOMIC DNA]</scope>
    <source>
        <strain evidence="13 14">MD1149</strain>
    </source>
</reference>
<keyword evidence="8 10" id="KW-0406">Ion transport</keyword>
<dbReference type="GO" id="GO:0012505">
    <property type="term" value="C:endomembrane system"/>
    <property type="evidence" value="ECO:0007669"/>
    <property type="project" value="UniProtKB-SubCell"/>
</dbReference>
<feature type="compositionally biased region" description="Polar residues" evidence="11">
    <location>
        <begin position="116"/>
        <end position="134"/>
    </location>
</feature>
<dbReference type="GO" id="GO:0015369">
    <property type="term" value="F:calcium:proton antiporter activity"/>
    <property type="evidence" value="ECO:0007669"/>
    <property type="project" value="UniProtKB-UniRule"/>
</dbReference>
<dbReference type="Gene3D" id="1.20.1420.30">
    <property type="entry name" value="NCX, central ion-binding region"/>
    <property type="match status" value="1"/>
</dbReference>
<gene>
    <name evidence="13" type="ORF">BMF94_2588</name>
</gene>
<dbReference type="GO" id="GO:0000329">
    <property type="term" value="C:fungal-type vacuole membrane"/>
    <property type="evidence" value="ECO:0007669"/>
    <property type="project" value="TreeGrafter"/>
</dbReference>
<keyword evidence="6 10" id="KW-0106">Calcium</keyword>
<feature type="transmembrane region" description="Helical" evidence="10">
    <location>
        <begin position="399"/>
        <end position="423"/>
    </location>
</feature>
<keyword evidence="10" id="KW-0926">Vacuole</keyword>
<feature type="transmembrane region" description="Helical" evidence="10">
    <location>
        <begin position="489"/>
        <end position="509"/>
    </location>
</feature>
<keyword evidence="5 10" id="KW-0812">Transmembrane</keyword>
<feature type="transmembrane region" description="Helical" evidence="10">
    <location>
        <begin position="362"/>
        <end position="387"/>
    </location>
</feature>
<dbReference type="InterPro" id="IPR044880">
    <property type="entry name" value="NCX_ion-bd_dom_sf"/>
</dbReference>
<dbReference type="Pfam" id="PF01699">
    <property type="entry name" value="Na_Ca_ex"/>
    <property type="match status" value="2"/>
</dbReference>
<dbReference type="PANTHER" id="PTHR31503:SF22">
    <property type="entry name" value="VACUOLAR CALCIUM ION TRANSPORTER"/>
    <property type="match status" value="1"/>
</dbReference>
<evidence type="ECO:0000313" key="13">
    <source>
        <dbReference type="EMBL" id="POY74394.1"/>
    </source>
</evidence>
<dbReference type="STRING" id="741276.A0A2S5BC93"/>
<dbReference type="Proteomes" id="UP000237144">
    <property type="component" value="Unassembled WGS sequence"/>
</dbReference>
<dbReference type="GO" id="GO:0006874">
    <property type="term" value="P:intracellular calcium ion homeostasis"/>
    <property type="evidence" value="ECO:0007669"/>
    <property type="project" value="TreeGrafter"/>
</dbReference>
<proteinExistence type="inferred from homology"/>
<dbReference type="AlphaFoldDB" id="A0A2S5BC93"/>
<evidence type="ECO:0000259" key="12">
    <source>
        <dbReference type="Pfam" id="PF01699"/>
    </source>
</evidence>
<evidence type="ECO:0000256" key="11">
    <source>
        <dbReference type="SAM" id="MobiDB-lite"/>
    </source>
</evidence>
<feature type="compositionally biased region" description="Low complexity" evidence="11">
    <location>
        <begin position="63"/>
        <end position="74"/>
    </location>
</feature>
<evidence type="ECO:0000256" key="3">
    <source>
        <dbReference type="ARBA" id="ARBA00022448"/>
    </source>
</evidence>
<feature type="transmembrane region" description="Helical" evidence="10">
    <location>
        <begin position="211"/>
        <end position="232"/>
    </location>
</feature>
<keyword evidence="14" id="KW-1185">Reference proteome</keyword>
<evidence type="ECO:0000313" key="14">
    <source>
        <dbReference type="Proteomes" id="UP000237144"/>
    </source>
</evidence>
<evidence type="ECO:0000256" key="7">
    <source>
        <dbReference type="ARBA" id="ARBA00022989"/>
    </source>
</evidence>
<dbReference type="NCBIfam" id="TIGR00378">
    <property type="entry name" value="cax"/>
    <property type="match status" value="1"/>
</dbReference>
<comment type="subcellular location">
    <subcellularLocation>
        <location evidence="1">Endomembrane system</location>
        <topology evidence="1">Multi-pass membrane protein</topology>
    </subcellularLocation>
    <subcellularLocation>
        <location evidence="10">Vacuole membrane</location>
    </subcellularLocation>
</comment>
<feature type="transmembrane region" description="Helical" evidence="10">
    <location>
        <begin position="182"/>
        <end position="199"/>
    </location>
</feature>
<evidence type="ECO:0000256" key="4">
    <source>
        <dbReference type="ARBA" id="ARBA00022568"/>
    </source>
</evidence>
<dbReference type="InterPro" id="IPR004837">
    <property type="entry name" value="NaCa_Exmemb"/>
</dbReference>
<keyword evidence="3 10" id="KW-0813">Transport</keyword>
<keyword evidence="9 10" id="KW-0472">Membrane</keyword>
<comment type="caution">
    <text evidence="10">Lacks conserved residue(s) required for the propagation of feature annotation.</text>
</comment>
<dbReference type="EMBL" id="PJQD01000025">
    <property type="protein sequence ID" value="POY74394.1"/>
    <property type="molecule type" value="Genomic_DNA"/>
</dbReference>